<proteinExistence type="predicted"/>
<dbReference type="RefSeq" id="WP_002484584.1">
    <property type="nucleotide sequence ID" value="NZ_CAJUUW010000028.1"/>
</dbReference>
<dbReference type="EMBL" id="JACGQI010000007">
    <property type="protein sequence ID" value="MBF2229930.1"/>
    <property type="molecule type" value="Genomic_DNA"/>
</dbReference>
<protein>
    <submittedName>
        <fullName evidence="2">Uncharacterized protein</fullName>
    </submittedName>
</protein>
<dbReference type="Proteomes" id="UP000648077">
    <property type="component" value="Unassembled WGS sequence"/>
</dbReference>
<comment type="caution">
    <text evidence="2">The sequence shown here is derived from an EMBL/GenBank/DDBJ whole genome shotgun (WGS) entry which is preliminary data.</text>
</comment>
<reference evidence="2" key="1">
    <citation type="submission" date="2020-08" db="EMBL/GenBank/DDBJ databases">
        <title>Changes in the skin microbiome associated with squamous cell carcinoma in transplant recipients.</title>
        <authorList>
            <person name="Zaugg J."/>
            <person name="Krueger A."/>
            <person name="Lachner N."/>
        </authorList>
    </citation>
    <scope>NUCLEOTIDE SEQUENCE</scope>
    <source>
        <strain evidence="2">R5988</strain>
    </source>
</reference>
<gene>
    <name evidence="2" type="ORF">H3963_05725</name>
</gene>
<evidence type="ECO:0000313" key="3">
    <source>
        <dbReference type="Proteomes" id="UP000648077"/>
    </source>
</evidence>
<dbReference type="OrthoDB" id="3010349at2"/>
<name>A0A509LRT8_STAEP</name>
<accession>A0A509LRT8</accession>
<dbReference type="AlphaFoldDB" id="A0A509LRT8"/>
<sequence length="145" mass="16754">MSDVFGFDEAIQDLERYSSRANNINEKMYQEGIKMRDDARNIARGLGLYKTGKGVSGIDIERVSNGVEIGWSNRPNFHLFFHEFGFHATGRKKGKRHTSRSSKGKRKRRYKTGTVYVPPKPHLRPAFDRGKDKFQNNIKKYIEGD</sequence>
<feature type="region of interest" description="Disordered" evidence="1">
    <location>
        <begin position="89"/>
        <end position="130"/>
    </location>
</feature>
<organism evidence="2 3">
    <name type="scientific">Staphylococcus epidermidis</name>
    <dbReference type="NCBI Taxonomy" id="1282"/>
    <lineage>
        <taxon>Bacteria</taxon>
        <taxon>Bacillati</taxon>
        <taxon>Bacillota</taxon>
        <taxon>Bacilli</taxon>
        <taxon>Bacillales</taxon>
        <taxon>Staphylococcaceae</taxon>
        <taxon>Staphylococcus</taxon>
    </lineage>
</organism>
<feature type="compositionally biased region" description="Basic residues" evidence="1">
    <location>
        <begin position="89"/>
        <end position="111"/>
    </location>
</feature>
<evidence type="ECO:0000313" key="2">
    <source>
        <dbReference type="EMBL" id="MBF2229930.1"/>
    </source>
</evidence>
<evidence type="ECO:0000256" key="1">
    <source>
        <dbReference type="SAM" id="MobiDB-lite"/>
    </source>
</evidence>